<evidence type="ECO:0000313" key="2">
    <source>
        <dbReference type="Proteomes" id="UP001054837"/>
    </source>
</evidence>
<evidence type="ECO:0000313" key="1">
    <source>
        <dbReference type="EMBL" id="GIY66951.1"/>
    </source>
</evidence>
<dbReference type="EMBL" id="BPLQ01012672">
    <property type="protein sequence ID" value="GIY66951.1"/>
    <property type="molecule type" value="Genomic_DNA"/>
</dbReference>
<proteinExistence type="predicted"/>
<organism evidence="1 2">
    <name type="scientific">Caerostris darwini</name>
    <dbReference type="NCBI Taxonomy" id="1538125"/>
    <lineage>
        <taxon>Eukaryota</taxon>
        <taxon>Metazoa</taxon>
        <taxon>Ecdysozoa</taxon>
        <taxon>Arthropoda</taxon>
        <taxon>Chelicerata</taxon>
        <taxon>Arachnida</taxon>
        <taxon>Araneae</taxon>
        <taxon>Araneomorphae</taxon>
        <taxon>Entelegynae</taxon>
        <taxon>Araneoidea</taxon>
        <taxon>Araneidae</taxon>
        <taxon>Caerostris</taxon>
    </lineage>
</organism>
<reference evidence="1 2" key="1">
    <citation type="submission" date="2021-06" db="EMBL/GenBank/DDBJ databases">
        <title>Caerostris darwini draft genome.</title>
        <authorList>
            <person name="Kono N."/>
            <person name="Arakawa K."/>
        </authorList>
    </citation>
    <scope>NUCLEOTIDE SEQUENCE [LARGE SCALE GENOMIC DNA]</scope>
</reference>
<sequence length="88" mass="9542">MEKRRRDLIPPTQTGLCADDTQFNLWPGQGTKLGISRLILGSTAAGHAQRQAAFPASDRLIRFEFDAIKEASSPGKSRKKEGCLSLGA</sequence>
<comment type="caution">
    <text evidence="1">The sequence shown here is derived from an EMBL/GenBank/DDBJ whole genome shotgun (WGS) entry which is preliminary data.</text>
</comment>
<dbReference type="Proteomes" id="UP001054837">
    <property type="component" value="Unassembled WGS sequence"/>
</dbReference>
<dbReference type="AlphaFoldDB" id="A0AAV4V9C7"/>
<keyword evidence="2" id="KW-1185">Reference proteome</keyword>
<accession>A0AAV4V9C7</accession>
<protein>
    <submittedName>
        <fullName evidence="1">Uncharacterized protein</fullName>
    </submittedName>
</protein>
<name>A0AAV4V9C7_9ARAC</name>
<gene>
    <name evidence="1" type="ORF">CDAR_379371</name>
</gene>